<name>A0A6S6TAB9_9GAMM</name>
<dbReference type="Gene3D" id="3.40.50.1240">
    <property type="entry name" value="Phosphoglycerate mutase-like"/>
    <property type="match status" value="1"/>
</dbReference>
<dbReference type="AlphaFoldDB" id="A0A6S6TAB9"/>
<dbReference type="InterPro" id="IPR013078">
    <property type="entry name" value="His_Pase_superF_clade-1"/>
</dbReference>
<reference evidence="1" key="1">
    <citation type="submission" date="2020-01" db="EMBL/GenBank/DDBJ databases">
        <authorList>
            <person name="Meier V. D."/>
            <person name="Meier V D."/>
        </authorList>
    </citation>
    <scope>NUCLEOTIDE SEQUENCE</scope>
    <source>
        <strain evidence="1">HLG_WM_MAG_08</strain>
    </source>
</reference>
<proteinExistence type="predicted"/>
<dbReference type="EMBL" id="CACVAV010000194">
    <property type="protein sequence ID" value="CAA6812063.1"/>
    <property type="molecule type" value="Genomic_DNA"/>
</dbReference>
<evidence type="ECO:0008006" key="2">
    <source>
        <dbReference type="Google" id="ProtNLM"/>
    </source>
</evidence>
<dbReference type="PANTHER" id="PTHR48100">
    <property type="entry name" value="BROAD-SPECIFICITY PHOSPHATASE YOR283W-RELATED"/>
    <property type="match status" value="1"/>
</dbReference>
<dbReference type="InterPro" id="IPR050275">
    <property type="entry name" value="PGM_Phosphatase"/>
</dbReference>
<dbReference type="InterPro" id="IPR029033">
    <property type="entry name" value="His_PPase_superfam"/>
</dbReference>
<evidence type="ECO:0000313" key="1">
    <source>
        <dbReference type="EMBL" id="CAA6812063.1"/>
    </source>
</evidence>
<dbReference type="GO" id="GO:0005737">
    <property type="term" value="C:cytoplasm"/>
    <property type="evidence" value="ECO:0007669"/>
    <property type="project" value="TreeGrafter"/>
</dbReference>
<accession>A0A6S6TAB9</accession>
<dbReference type="Pfam" id="PF00300">
    <property type="entry name" value="His_Phos_1"/>
    <property type="match status" value="1"/>
</dbReference>
<dbReference type="SUPFAM" id="SSF53254">
    <property type="entry name" value="Phosphoglycerate mutase-like"/>
    <property type="match status" value="1"/>
</dbReference>
<protein>
    <recommendedName>
        <fullName evidence="2">Histidine phosphatase family protein</fullName>
    </recommendedName>
</protein>
<organism evidence="1">
    <name type="scientific">uncultured Thiotrichaceae bacterium</name>
    <dbReference type="NCBI Taxonomy" id="298394"/>
    <lineage>
        <taxon>Bacteria</taxon>
        <taxon>Pseudomonadati</taxon>
        <taxon>Pseudomonadota</taxon>
        <taxon>Gammaproteobacteria</taxon>
        <taxon>Thiotrichales</taxon>
        <taxon>Thiotrichaceae</taxon>
        <taxon>environmental samples</taxon>
    </lineage>
</organism>
<sequence length="246" mass="27979">MPDKPIELDKPTRKTIVAEVKLEAQFNEELSKNEESAKTFRKKLPLTIDLLRHGQVATPSLFSAPFEEPLGMEGWKQLTIATQGAEWDVIIAPPIRRCHDFARLLAQRLDCEFVVDQRFCELDFGEWIGLSQREIIGRDPELLKQYYFQPRRFHAPGGESMDCFMQRVGNGWDELLSTYAGQRVLILTHSGVIRALLGKALDLLYQKTLRFEVSYASFTRFSVYPDGEIVLTGHGLPNLAGTEGSY</sequence>
<dbReference type="CDD" id="cd07067">
    <property type="entry name" value="HP_PGM_like"/>
    <property type="match status" value="1"/>
</dbReference>
<gene>
    <name evidence="1" type="ORF">HELGO_WM38620</name>
</gene>
<dbReference type="PANTHER" id="PTHR48100:SF1">
    <property type="entry name" value="HISTIDINE PHOSPHATASE FAMILY PROTEIN-RELATED"/>
    <property type="match status" value="1"/>
</dbReference>
<dbReference type="GO" id="GO:0016791">
    <property type="term" value="F:phosphatase activity"/>
    <property type="evidence" value="ECO:0007669"/>
    <property type="project" value="TreeGrafter"/>
</dbReference>